<feature type="compositionally biased region" description="Basic residues" evidence="1">
    <location>
        <begin position="1"/>
        <end position="12"/>
    </location>
</feature>
<feature type="region of interest" description="Disordered" evidence="1">
    <location>
        <begin position="169"/>
        <end position="259"/>
    </location>
</feature>
<keyword evidence="3" id="KW-1185">Reference proteome</keyword>
<dbReference type="PANTHER" id="PTHR36764:SF1">
    <property type="entry name" value="TRNA (ILE)-LYSIDINE SYNTHASE"/>
    <property type="match status" value="1"/>
</dbReference>
<gene>
    <name evidence="2" type="ORF">ZOSMA_63G00060</name>
</gene>
<dbReference type="AlphaFoldDB" id="A0A0K9NSX4"/>
<name>A0A0K9NSX4_ZOSMR</name>
<feature type="region of interest" description="Disordered" evidence="1">
    <location>
        <begin position="1"/>
        <end position="22"/>
    </location>
</feature>
<evidence type="ECO:0000256" key="1">
    <source>
        <dbReference type="SAM" id="MobiDB-lite"/>
    </source>
</evidence>
<dbReference type="STRING" id="29655.A0A0K9NSX4"/>
<protein>
    <submittedName>
        <fullName evidence="2">Uncharacterized protein</fullName>
    </submittedName>
</protein>
<feature type="compositionally biased region" description="Basic and acidic residues" evidence="1">
    <location>
        <begin position="110"/>
        <end position="121"/>
    </location>
</feature>
<accession>A0A0K9NSX4</accession>
<comment type="caution">
    <text evidence="2">The sequence shown here is derived from an EMBL/GenBank/DDBJ whole genome shotgun (WGS) entry which is preliminary data.</text>
</comment>
<feature type="compositionally biased region" description="Polar residues" evidence="1">
    <location>
        <begin position="173"/>
        <end position="188"/>
    </location>
</feature>
<sequence length="259" mass="29072">MINGSKFHRLIRKGGNTEGSRKTDTMVAISLYRGNLHQVSSAPRRWKMPSRTITPSLFQFLRSKRHKKHLSLLPPQQPSLPLTTPTSMEKTPELDNPPDPESTKMIVGENGHDEGTCHGGDDIATIQAKDSDKIEKKRELDNKLHGLNQKKHILVQMLKQILNAEEEMKRRSNIQQQSPSVLTRTSLPQPEVSPENNGFDPTLPPSRLNVDVNFASEDSGYPSSHSVQTHIQTRNQPWTSLSTISPHSTPPLQVTSRPH</sequence>
<dbReference type="EMBL" id="LFYR01001699">
    <property type="protein sequence ID" value="KMZ59896.1"/>
    <property type="molecule type" value="Genomic_DNA"/>
</dbReference>
<dbReference type="Proteomes" id="UP000036987">
    <property type="component" value="Unassembled WGS sequence"/>
</dbReference>
<reference evidence="3" key="1">
    <citation type="journal article" date="2016" name="Nature">
        <title>The genome of the seagrass Zostera marina reveals angiosperm adaptation to the sea.</title>
        <authorList>
            <person name="Olsen J.L."/>
            <person name="Rouze P."/>
            <person name="Verhelst B."/>
            <person name="Lin Y.-C."/>
            <person name="Bayer T."/>
            <person name="Collen J."/>
            <person name="Dattolo E."/>
            <person name="De Paoli E."/>
            <person name="Dittami S."/>
            <person name="Maumus F."/>
            <person name="Michel G."/>
            <person name="Kersting A."/>
            <person name="Lauritano C."/>
            <person name="Lohaus R."/>
            <person name="Toepel M."/>
            <person name="Tonon T."/>
            <person name="Vanneste K."/>
            <person name="Amirebrahimi M."/>
            <person name="Brakel J."/>
            <person name="Bostroem C."/>
            <person name="Chovatia M."/>
            <person name="Grimwood J."/>
            <person name="Jenkins J.W."/>
            <person name="Jueterbock A."/>
            <person name="Mraz A."/>
            <person name="Stam W.T."/>
            <person name="Tice H."/>
            <person name="Bornberg-Bauer E."/>
            <person name="Green P.J."/>
            <person name="Pearson G.A."/>
            <person name="Procaccini G."/>
            <person name="Duarte C.M."/>
            <person name="Schmutz J."/>
            <person name="Reusch T.B.H."/>
            <person name="Van de Peer Y."/>
        </authorList>
    </citation>
    <scope>NUCLEOTIDE SEQUENCE [LARGE SCALE GENOMIC DNA]</scope>
    <source>
        <strain evidence="3">cv. Finnish</strain>
    </source>
</reference>
<evidence type="ECO:0000313" key="2">
    <source>
        <dbReference type="EMBL" id="KMZ59896.1"/>
    </source>
</evidence>
<proteinExistence type="predicted"/>
<feature type="compositionally biased region" description="Low complexity" evidence="1">
    <location>
        <begin position="71"/>
        <end position="87"/>
    </location>
</feature>
<organism evidence="2 3">
    <name type="scientific">Zostera marina</name>
    <name type="common">Eelgrass</name>
    <dbReference type="NCBI Taxonomy" id="29655"/>
    <lineage>
        <taxon>Eukaryota</taxon>
        <taxon>Viridiplantae</taxon>
        <taxon>Streptophyta</taxon>
        <taxon>Embryophyta</taxon>
        <taxon>Tracheophyta</taxon>
        <taxon>Spermatophyta</taxon>
        <taxon>Magnoliopsida</taxon>
        <taxon>Liliopsida</taxon>
        <taxon>Zosteraceae</taxon>
        <taxon>Zostera</taxon>
    </lineage>
</organism>
<feature type="compositionally biased region" description="Polar residues" evidence="1">
    <location>
        <begin position="221"/>
        <end position="259"/>
    </location>
</feature>
<dbReference type="OrthoDB" id="1922268at2759"/>
<evidence type="ECO:0000313" key="3">
    <source>
        <dbReference type="Proteomes" id="UP000036987"/>
    </source>
</evidence>
<feature type="region of interest" description="Disordered" evidence="1">
    <location>
        <begin position="70"/>
        <end position="122"/>
    </location>
</feature>
<dbReference type="PANTHER" id="PTHR36764">
    <property type="entry name" value="TRNA (ILE)-LYSIDINE SYNTHASE"/>
    <property type="match status" value="1"/>
</dbReference>